<accession>A0A1L9TIF2</accession>
<dbReference type="SUPFAM" id="SSF48403">
    <property type="entry name" value="Ankyrin repeat"/>
    <property type="match status" value="1"/>
</dbReference>
<dbReference type="RefSeq" id="XP_040703020.1">
    <property type="nucleotide sequence ID" value="XM_040839714.1"/>
</dbReference>
<dbReference type="Pfam" id="PF22939">
    <property type="entry name" value="WHD_GPIID"/>
    <property type="match status" value="1"/>
</dbReference>
<dbReference type="InterPro" id="IPR036770">
    <property type="entry name" value="Ankyrin_rpt-contain_sf"/>
</dbReference>
<dbReference type="SUPFAM" id="SSF53167">
    <property type="entry name" value="Purine and uridine phosphorylases"/>
    <property type="match status" value="1"/>
</dbReference>
<dbReference type="SUPFAM" id="SSF52540">
    <property type="entry name" value="P-loop containing nucleoside triphosphate hydrolases"/>
    <property type="match status" value="1"/>
</dbReference>
<evidence type="ECO:0000256" key="1">
    <source>
        <dbReference type="ARBA" id="ARBA00022737"/>
    </source>
</evidence>
<dbReference type="VEuPathDB" id="FungiDB:ASPSYDRAFT_1003871"/>
<dbReference type="EMBL" id="KV878586">
    <property type="protein sequence ID" value="OJJ59214.1"/>
    <property type="molecule type" value="Genomic_DNA"/>
</dbReference>
<dbReference type="InterPro" id="IPR053137">
    <property type="entry name" value="NLR-like"/>
</dbReference>
<gene>
    <name evidence="7" type="ORF">ASPSYDRAFT_1003871</name>
</gene>
<keyword evidence="8" id="KW-1185">Reference proteome</keyword>
<dbReference type="GeneID" id="63755787"/>
<feature type="domain" description="GPI inositol-deacylase winged helix" evidence="5">
    <location>
        <begin position="672"/>
        <end position="748"/>
    </location>
</feature>
<protein>
    <submittedName>
        <fullName evidence="7">Uncharacterized protein</fullName>
    </submittedName>
</protein>
<reference evidence="8" key="1">
    <citation type="journal article" date="2017" name="Genome Biol.">
        <title>Comparative genomics reveals high biological diversity and specific adaptations in the industrially and medically important fungal genus Aspergillus.</title>
        <authorList>
            <person name="de Vries R.P."/>
            <person name="Riley R."/>
            <person name="Wiebenga A."/>
            <person name="Aguilar-Osorio G."/>
            <person name="Amillis S."/>
            <person name="Uchima C.A."/>
            <person name="Anderluh G."/>
            <person name="Asadollahi M."/>
            <person name="Askin M."/>
            <person name="Barry K."/>
            <person name="Battaglia E."/>
            <person name="Bayram O."/>
            <person name="Benocci T."/>
            <person name="Braus-Stromeyer S.A."/>
            <person name="Caldana C."/>
            <person name="Canovas D."/>
            <person name="Cerqueira G.C."/>
            <person name="Chen F."/>
            <person name="Chen W."/>
            <person name="Choi C."/>
            <person name="Clum A."/>
            <person name="Dos Santos R.A."/>
            <person name="Damasio A.R."/>
            <person name="Diallinas G."/>
            <person name="Emri T."/>
            <person name="Fekete E."/>
            <person name="Flipphi M."/>
            <person name="Freyberg S."/>
            <person name="Gallo A."/>
            <person name="Gournas C."/>
            <person name="Habgood R."/>
            <person name="Hainaut M."/>
            <person name="Harispe M.L."/>
            <person name="Henrissat B."/>
            <person name="Hilden K.S."/>
            <person name="Hope R."/>
            <person name="Hossain A."/>
            <person name="Karabika E."/>
            <person name="Karaffa L."/>
            <person name="Karanyi Z."/>
            <person name="Krasevec N."/>
            <person name="Kuo A."/>
            <person name="Kusch H."/>
            <person name="LaButti K."/>
            <person name="Lagendijk E.L."/>
            <person name="Lapidus A."/>
            <person name="Levasseur A."/>
            <person name="Lindquist E."/>
            <person name="Lipzen A."/>
            <person name="Logrieco A.F."/>
            <person name="MacCabe A."/>
            <person name="Maekelae M.R."/>
            <person name="Malavazi I."/>
            <person name="Melin P."/>
            <person name="Meyer V."/>
            <person name="Mielnichuk N."/>
            <person name="Miskei M."/>
            <person name="Molnar A.P."/>
            <person name="Mule G."/>
            <person name="Ngan C.Y."/>
            <person name="Orejas M."/>
            <person name="Orosz E."/>
            <person name="Ouedraogo J.P."/>
            <person name="Overkamp K.M."/>
            <person name="Park H.-S."/>
            <person name="Perrone G."/>
            <person name="Piumi F."/>
            <person name="Punt P.J."/>
            <person name="Ram A.F."/>
            <person name="Ramon A."/>
            <person name="Rauscher S."/>
            <person name="Record E."/>
            <person name="Riano-Pachon D.M."/>
            <person name="Robert V."/>
            <person name="Roehrig J."/>
            <person name="Ruller R."/>
            <person name="Salamov A."/>
            <person name="Salih N.S."/>
            <person name="Samson R.A."/>
            <person name="Sandor E."/>
            <person name="Sanguinetti M."/>
            <person name="Schuetze T."/>
            <person name="Sepcic K."/>
            <person name="Shelest E."/>
            <person name="Sherlock G."/>
            <person name="Sophianopoulou V."/>
            <person name="Squina F.M."/>
            <person name="Sun H."/>
            <person name="Susca A."/>
            <person name="Todd R.B."/>
            <person name="Tsang A."/>
            <person name="Unkles S.E."/>
            <person name="van de Wiele N."/>
            <person name="van Rossen-Uffink D."/>
            <person name="Oliveira J.V."/>
            <person name="Vesth T.C."/>
            <person name="Visser J."/>
            <person name="Yu J.-H."/>
            <person name="Zhou M."/>
            <person name="Andersen M.R."/>
            <person name="Archer D.B."/>
            <person name="Baker S.E."/>
            <person name="Benoit I."/>
            <person name="Brakhage A.A."/>
            <person name="Braus G.H."/>
            <person name="Fischer R."/>
            <person name="Frisvad J.C."/>
            <person name="Goldman G.H."/>
            <person name="Houbraken J."/>
            <person name="Oakley B."/>
            <person name="Pocsi I."/>
            <person name="Scazzocchio C."/>
            <person name="Seiboth B."/>
            <person name="vanKuyk P.A."/>
            <person name="Wortman J."/>
            <person name="Dyer P.S."/>
            <person name="Grigoriev I.V."/>
        </authorList>
    </citation>
    <scope>NUCLEOTIDE SEQUENCE [LARGE SCALE GENOMIC DNA]</scope>
    <source>
        <strain evidence="8">CBS 593.65</strain>
    </source>
</reference>
<keyword evidence="2" id="KW-0040">ANK repeat</keyword>
<dbReference type="InterPro" id="IPR035994">
    <property type="entry name" value="Nucleoside_phosphorylase_sf"/>
</dbReference>
<dbReference type="InterPro" id="IPR000845">
    <property type="entry name" value="Nucleoside_phosphorylase_d"/>
</dbReference>
<feature type="domain" description="Nephrocystin 3-like N-terminal" evidence="6">
    <location>
        <begin position="395"/>
        <end position="559"/>
    </location>
</feature>
<dbReference type="Gene3D" id="3.40.50.300">
    <property type="entry name" value="P-loop containing nucleotide triphosphate hydrolases"/>
    <property type="match status" value="1"/>
</dbReference>
<dbReference type="Pfam" id="PF01048">
    <property type="entry name" value="PNP_UDP_1"/>
    <property type="match status" value="1"/>
</dbReference>
<feature type="repeat" description="ANK" evidence="2">
    <location>
        <begin position="841"/>
        <end position="873"/>
    </location>
</feature>
<dbReference type="InterPro" id="IPR002110">
    <property type="entry name" value="Ankyrin_rpt"/>
</dbReference>
<dbReference type="AlphaFoldDB" id="A0A1L9TIF2"/>
<dbReference type="InterPro" id="IPR027417">
    <property type="entry name" value="P-loop_NTPase"/>
</dbReference>
<dbReference type="PANTHER" id="PTHR46082">
    <property type="entry name" value="ATP/GTP-BINDING PROTEIN-RELATED"/>
    <property type="match status" value="1"/>
</dbReference>
<evidence type="ECO:0000259" key="5">
    <source>
        <dbReference type="Pfam" id="PF22939"/>
    </source>
</evidence>
<feature type="region of interest" description="Disordered" evidence="3">
    <location>
        <begin position="1"/>
        <end position="36"/>
    </location>
</feature>
<dbReference type="InterPro" id="IPR056884">
    <property type="entry name" value="NPHP3-like_N"/>
</dbReference>
<evidence type="ECO:0000313" key="7">
    <source>
        <dbReference type="EMBL" id="OJJ59214.1"/>
    </source>
</evidence>
<sequence>MPKRKRTRSADSGGDKRGEIVSEATPQAEEPYPRLDRSCERSTSIYPNETYTVGWVCALSVELAAAKGMLDETHGEPRTQPNGDHNAYTLGRIHEFNVVIACLPASVYGTSSAANLVGAMWTTFPSLKIGFFVGIGAGIPFFAGDFIRDIRLGDVVVGTSVVDYEMRKKYDGDRVLSTGHQDKPSRILLAAIQRLRADNEDRSSRINQYIDDMIQNHPDKGHFAYRASMTDQLCEPCLLGSNCTGNKNVTVARSRPDRPHGDAMIHYGTIASGNTLCRDRAFREEIREKFDAICFDMEAAGVMNNFSGLVVRGISDYADCHKNDDWQSYAAASAAGYVKLLMSYVPLNVKHTGTLGHGTVRPPEHGVEEIKVLDWISKETLESRHVDYLNRLQPDTGDWFLSSSEFKDFVNGDEPLLFCPGMPGAGKTMISTLAIDFLRRECQQDPAVAVCFLYFDYRIKYNNVTELVAIILRQLAAHRLPLAKPVRSLYELYGLRNSKPPLRDYISTLQSALSEWKKVFLVVDAIDECPSSNSTRQTFLGDLNTIQANSKLRIMITGRPNPDVVDVMRSRKAKLLEIRARDEDVETYIADRIRKSDGLARQPEVLQQLIKAKITQAVDGMFLLAQLYLDRASHLRIHRDIEDAIATLRQGSDAYEEAFSAAMDRIDRQQESNKEIAKKALAWITYATRPLETKELQHALALRPTDTVIYETGMPDVDHILSVCVGLVTWDEMSRTFKLVHYTAQQYLEGSLGRWFPDAKLYIAKTCLQYLSLNVFDGEEWTEYFHRALTYYLYTYAVHNLAYHLRHTSSQLDSEIMHFLIHRGRINAFANELLSPADKGLDISPFHVAAALDLDEIIAELLNDGWDVNAEDGISGSSLVWAARAGSAKTVRRLLKEKNVKVNALAPVAPSPKIRSSSMYSSSCP</sequence>
<dbReference type="GO" id="GO:0009116">
    <property type="term" value="P:nucleoside metabolic process"/>
    <property type="evidence" value="ECO:0007669"/>
    <property type="project" value="InterPro"/>
</dbReference>
<evidence type="ECO:0000256" key="2">
    <source>
        <dbReference type="PROSITE-ProRule" id="PRU00023"/>
    </source>
</evidence>
<dbReference type="Gene3D" id="1.25.40.20">
    <property type="entry name" value="Ankyrin repeat-containing domain"/>
    <property type="match status" value="1"/>
</dbReference>
<dbReference type="PANTHER" id="PTHR46082:SF11">
    <property type="entry name" value="AAA+ ATPASE DOMAIN-CONTAINING PROTEIN-RELATED"/>
    <property type="match status" value="1"/>
</dbReference>
<feature type="domain" description="Nucleoside phosphorylase" evidence="4">
    <location>
        <begin position="53"/>
        <end position="327"/>
    </location>
</feature>
<dbReference type="STRING" id="1036612.A0A1L9TIF2"/>
<dbReference type="InterPro" id="IPR054471">
    <property type="entry name" value="GPIID_WHD"/>
</dbReference>
<name>A0A1L9TIF2_9EURO</name>
<evidence type="ECO:0000256" key="3">
    <source>
        <dbReference type="SAM" id="MobiDB-lite"/>
    </source>
</evidence>
<evidence type="ECO:0000259" key="4">
    <source>
        <dbReference type="Pfam" id="PF01048"/>
    </source>
</evidence>
<proteinExistence type="predicted"/>
<dbReference type="OrthoDB" id="1577640at2759"/>
<dbReference type="GO" id="GO:0003824">
    <property type="term" value="F:catalytic activity"/>
    <property type="evidence" value="ECO:0007669"/>
    <property type="project" value="InterPro"/>
</dbReference>
<organism evidence="7 8">
    <name type="scientific">Aspergillus sydowii CBS 593.65</name>
    <dbReference type="NCBI Taxonomy" id="1036612"/>
    <lineage>
        <taxon>Eukaryota</taxon>
        <taxon>Fungi</taxon>
        <taxon>Dikarya</taxon>
        <taxon>Ascomycota</taxon>
        <taxon>Pezizomycotina</taxon>
        <taxon>Eurotiomycetes</taxon>
        <taxon>Eurotiomycetidae</taxon>
        <taxon>Eurotiales</taxon>
        <taxon>Aspergillaceae</taxon>
        <taxon>Aspergillus</taxon>
        <taxon>Aspergillus subgen. Nidulantes</taxon>
    </lineage>
</organism>
<dbReference type="Gene3D" id="3.40.50.1580">
    <property type="entry name" value="Nucleoside phosphorylase domain"/>
    <property type="match status" value="1"/>
</dbReference>
<dbReference type="Pfam" id="PF24883">
    <property type="entry name" value="NPHP3_N"/>
    <property type="match status" value="1"/>
</dbReference>
<dbReference type="Proteomes" id="UP000184356">
    <property type="component" value="Unassembled WGS sequence"/>
</dbReference>
<evidence type="ECO:0000259" key="6">
    <source>
        <dbReference type="Pfam" id="PF24883"/>
    </source>
</evidence>
<dbReference type="PROSITE" id="PS50088">
    <property type="entry name" value="ANK_REPEAT"/>
    <property type="match status" value="1"/>
</dbReference>
<keyword evidence="1" id="KW-0677">Repeat</keyword>
<evidence type="ECO:0000313" key="8">
    <source>
        <dbReference type="Proteomes" id="UP000184356"/>
    </source>
</evidence>